<dbReference type="PANTHER" id="PTHR11709:SF2">
    <property type="entry name" value="MULTICOPPER OXIDASE LPR1"/>
    <property type="match status" value="1"/>
</dbReference>
<name>A0A9E5JMQ9_9MICO</name>
<dbReference type="PROSITE" id="PS00080">
    <property type="entry name" value="MULTICOPPER_OXIDASE2"/>
    <property type="match status" value="1"/>
</dbReference>
<dbReference type="InterPro" id="IPR011707">
    <property type="entry name" value="Cu-oxidase-like_N"/>
</dbReference>
<proteinExistence type="predicted"/>
<dbReference type="Pfam" id="PF07731">
    <property type="entry name" value="Cu-oxidase_2"/>
    <property type="match status" value="1"/>
</dbReference>
<dbReference type="AlphaFoldDB" id="A0A9E5JMQ9"/>
<comment type="caution">
    <text evidence="6">The sequence shown here is derived from an EMBL/GenBank/DDBJ whole genome shotgun (WGS) entry which is preliminary data.</text>
</comment>
<sequence length="485" mass="51326">MSEGITRRQVLALGAAGAGALAVGATGLVVSGLSSQVGTPESGPVPGPGGGAWAEPAVLTSQNGLLELDLRVAEANVLIGGSAVRMLSYNGTVPGPTLHLRPGDRLRVWLRNELGEPTNVHTHGLRVSAVGNGDNPFLRIDPGQTFEYEIDLPDDHPSGVFWYHPHQHGLVADQLFGGLYGAIIVDEDDWSDTAPRVVVVSDVTIAGGSVARVAGVDRMLGRTGETLLTNGLVAPRLAAPSGSEQRLLVINACASRYLDMGLAGLNARLRGLDSGHRDEELVDRVLLVPGNRADLVITTPARPVDLIAAGYDRGQAGMGMMGGPAAMVSDALMLTVTPDASASVPDISPPTPETHPDLRDVTVDGTRTITMQMGMGGGMRFLIDGRAFDPDRVDQQVSIGTVEEWTIRNTSPMDHPFHLHIWPMQIIRAEGAETAELDIRDVVDVPAGSSVVVRIAFDRFPGRTVYHCHILDHEDLGMMGVIEAG</sequence>
<dbReference type="CDD" id="cd13900">
    <property type="entry name" value="CuRO_3_Tth-MCO_like"/>
    <property type="match status" value="1"/>
</dbReference>
<evidence type="ECO:0000313" key="7">
    <source>
        <dbReference type="Proteomes" id="UP000818266"/>
    </source>
</evidence>
<dbReference type="InterPro" id="IPR045087">
    <property type="entry name" value="Cu-oxidase_fam"/>
</dbReference>
<dbReference type="PROSITE" id="PS51318">
    <property type="entry name" value="TAT"/>
    <property type="match status" value="1"/>
</dbReference>
<evidence type="ECO:0000259" key="4">
    <source>
        <dbReference type="Pfam" id="PF07731"/>
    </source>
</evidence>
<dbReference type="OrthoDB" id="345021at2"/>
<reference evidence="6 7" key="1">
    <citation type="submission" date="2020-03" db="EMBL/GenBank/DDBJ databases">
        <title>Chryseoglobus sp. isolated from a deep-sea seamount.</title>
        <authorList>
            <person name="Zhang D.-C."/>
        </authorList>
    </citation>
    <scope>NUCLEOTIDE SEQUENCE [LARGE SCALE GENOMIC DNA]</scope>
    <source>
        <strain evidence="6 7">KN1116</strain>
    </source>
</reference>
<dbReference type="InterPro" id="IPR008972">
    <property type="entry name" value="Cupredoxin"/>
</dbReference>
<feature type="domain" description="Plastocyanin-like" evidence="4">
    <location>
        <begin position="370"/>
        <end position="482"/>
    </location>
</feature>
<dbReference type="Proteomes" id="UP000818266">
    <property type="component" value="Unassembled WGS sequence"/>
</dbReference>
<keyword evidence="1" id="KW-0479">Metal-binding</keyword>
<feature type="domain" description="Plastocyanin-like" evidence="5">
    <location>
        <begin position="75"/>
        <end position="188"/>
    </location>
</feature>
<dbReference type="GO" id="GO:0005507">
    <property type="term" value="F:copper ion binding"/>
    <property type="evidence" value="ECO:0007669"/>
    <property type="project" value="InterPro"/>
</dbReference>
<feature type="region of interest" description="Disordered" evidence="3">
    <location>
        <begin position="340"/>
        <end position="359"/>
    </location>
</feature>
<organism evidence="6 7">
    <name type="scientific">Microcella pacifica</name>
    <dbReference type="NCBI Taxonomy" id="2591847"/>
    <lineage>
        <taxon>Bacteria</taxon>
        <taxon>Bacillati</taxon>
        <taxon>Actinomycetota</taxon>
        <taxon>Actinomycetes</taxon>
        <taxon>Micrococcales</taxon>
        <taxon>Microbacteriaceae</taxon>
        <taxon>Microcella</taxon>
    </lineage>
</organism>
<dbReference type="SUPFAM" id="SSF49503">
    <property type="entry name" value="Cupredoxins"/>
    <property type="match status" value="3"/>
</dbReference>
<dbReference type="Gene3D" id="2.60.40.420">
    <property type="entry name" value="Cupredoxins - blue copper proteins"/>
    <property type="match status" value="3"/>
</dbReference>
<gene>
    <name evidence="6" type="ORF">FK219_009905</name>
</gene>
<accession>A0A9E5JMQ9</accession>
<dbReference type="InterPro" id="IPR011706">
    <property type="entry name" value="Cu-oxidase_C"/>
</dbReference>
<keyword evidence="7" id="KW-1185">Reference proteome</keyword>
<dbReference type="RefSeq" id="WP_152582597.1">
    <property type="nucleotide sequence ID" value="NZ_JAVJPO010000009.1"/>
</dbReference>
<evidence type="ECO:0000256" key="1">
    <source>
        <dbReference type="ARBA" id="ARBA00022723"/>
    </source>
</evidence>
<dbReference type="GO" id="GO:0016491">
    <property type="term" value="F:oxidoreductase activity"/>
    <property type="evidence" value="ECO:0007669"/>
    <property type="project" value="UniProtKB-KW"/>
</dbReference>
<dbReference type="InterPro" id="IPR002355">
    <property type="entry name" value="Cu_oxidase_Cu_BS"/>
</dbReference>
<dbReference type="CDD" id="cd13853">
    <property type="entry name" value="CuRO_1_Tth-MCO_like"/>
    <property type="match status" value="1"/>
</dbReference>
<keyword evidence="2" id="KW-0560">Oxidoreductase</keyword>
<evidence type="ECO:0000256" key="3">
    <source>
        <dbReference type="SAM" id="MobiDB-lite"/>
    </source>
</evidence>
<dbReference type="Pfam" id="PF07732">
    <property type="entry name" value="Cu-oxidase_3"/>
    <property type="match status" value="1"/>
</dbReference>
<evidence type="ECO:0000259" key="5">
    <source>
        <dbReference type="Pfam" id="PF07732"/>
    </source>
</evidence>
<evidence type="ECO:0000313" key="6">
    <source>
        <dbReference type="EMBL" id="NHF63548.1"/>
    </source>
</evidence>
<dbReference type="PANTHER" id="PTHR11709">
    <property type="entry name" value="MULTI-COPPER OXIDASE"/>
    <property type="match status" value="1"/>
</dbReference>
<evidence type="ECO:0000256" key="2">
    <source>
        <dbReference type="ARBA" id="ARBA00023002"/>
    </source>
</evidence>
<dbReference type="InterPro" id="IPR006311">
    <property type="entry name" value="TAT_signal"/>
</dbReference>
<protein>
    <submittedName>
        <fullName evidence="6">Multicopper oxidase family protein</fullName>
    </submittedName>
</protein>
<dbReference type="EMBL" id="VIKT02000016">
    <property type="protein sequence ID" value="NHF63548.1"/>
    <property type="molecule type" value="Genomic_DNA"/>
</dbReference>